<evidence type="ECO:0000259" key="3">
    <source>
        <dbReference type="PROSITE" id="PS50158"/>
    </source>
</evidence>
<name>A0ABD0TK72_LOXSC</name>
<dbReference type="Proteomes" id="UP001549921">
    <property type="component" value="Unassembled WGS sequence"/>
</dbReference>
<sequence length="1753" mass="198455">MAEMKALEKKRRTFKSKLTSFSNYLKLLSSGSSLSELQRLDLEERFYKFDGMYTEFDALQGEIEMLAEDSEAVLKEREDFERQYFSQVALARSLLGIASKGSVSGSNQNTNAPTNQNLIRLPQINLPTFDGNYQYWLEFRDTFVSLIHNNSSIDDINKFHYLRASLQGNAALIIKNIDFSGENYKSAWDLLCERFNNNRLLIDNHLQAMFDVEPVLRESSTSLRNLVDVTNKNIRALKTLKQPTEHWNTLLIFILAKKLDIATNRHWEEYRNELSTDPTLTQFCTFVGRKADLLESIETNQSLSNNNILVALNNSHSSLNNKQTQNNKNENQRYNNNKNQNNQKSRNLNTKPNFINCPLCSQRHSLFSCESFRALPIENRIQKAKDYNVCQNCLRPGHYAKQCKLTHCKYCKIKHNTLLHLESPDSKPFVNPLPSAADGVTLSATSLQVATSAHVLLSTALVNVLNSSGEKYTARLLLDNGSTANFVTQSLCDKLGLSRRGTSTKVTGINNHISSSTQSCHLTIESLCCAYNMDIVCHVLPEITKVLPSSFVNISHVPIPPGLQLADPNFNIPSVIDILVGAEVFWSVLGSNSIDLGKNLPKLCETKFGWLVSGSISRQKDKPALQFCNFANSSPDSDLSRFWELDHVSPKHSQSLEERSCEKHFLETTFRKDDGRFVVSMPLKQDPSLLGHSYEHAKCRFLSLERRFQSDPIFKDRYFEFMHEYESLGHMSLDKDCATLPDSSKSSETYFIPHHGVIRESSSTTKLRVVFDASAATSSGMSLNDLQMVGPVVQDDLFSILIRFRQHKYVVSGDVEKMYRAIEINPIQRPLQKIIFRFDTKEPLKTYTLNTVTYGTASAPYLATKCLVSLADDIEDSRVKSAIQRDFYVDDFLHSSRTFSETVEVSKQVASVLSSAQFHLRKWKSNCPEILSQICGSQSGNPTNTIDFSEQGQGNTQSKTLGLHWNCNTDMLTFSINIEPSQKITKRHVLSVISQIFDPLGLVGPCVVEAKIIMQRLWLDKYDWDDTVSLEIKNLWSIFEHTLPQLNKLNIPRWISFEEFTIHEVHIFTDASEKAYGACLYMRSYNSHLGTTRVQLMASKNRVAPIKPTTIPRLELCGALLGSRLCTKVVDSLTLHIDKCRFWCDSTIVLGWLSTPSTQLKPFVRNRVNEIQESTCGHTWSYVPSKDNPADLVSRGIRADVIGDTYLWWSGPSFLLKNENEWPTMPNVVKPDLSEVVSHVISSSGSDDNASSSSSAFLETNINVSIIQNLTAKYSSFTKLQRVVAYLCRFLHNLKNKNDKLCGNLSLSELKKSHILILQCAQLQMFPDEYKLLQSGKTLPHKNRLISLTPFVDTNGLIRVGGRLDNSPYDFDSKHPILLCSSHILTKLIFQMQHIKLLHAGPQLLLASIRQTYWPLKGKNLSKIVVKKCVICFRHRAQNVQPIMGQLPLNRTQLEFPFQNCHVDYAGPVLIADRKGRGCKLHKSYLCIFVCSAVKAVHLELVTDLTTEAYMAALYRFVARRGKPRSITSDNGTNFVGASNDMQRFLLSSGVASEIAQEGIEFVFTPAYSPHFNSLAESAVKSCKHHLKRLLHLTHFTFEEMTTCLCQIEAVLNSRPLTPLSSDPHDFSALSPSHFLIGRPLLTVPHPQVVDVNITRLDRWRRIQHIQQHFWQRFNLEYVSLLQTKTKWVASTGEVKPGQLVLIREKTPPLLWSLGRVVKTYPGVDGVTRVAELKTKKGTIRRAFNCICPLPLH</sequence>
<organism evidence="5 6">
    <name type="scientific">Loxostege sticticalis</name>
    <name type="common">Beet webworm moth</name>
    <dbReference type="NCBI Taxonomy" id="481309"/>
    <lineage>
        <taxon>Eukaryota</taxon>
        <taxon>Metazoa</taxon>
        <taxon>Ecdysozoa</taxon>
        <taxon>Arthropoda</taxon>
        <taxon>Hexapoda</taxon>
        <taxon>Insecta</taxon>
        <taxon>Pterygota</taxon>
        <taxon>Neoptera</taxon>
        <taxon>Endopterygota</taxon>
        <taxon>Lepidoptera</taxon>
        <taxon>Glossata</taxon>
        <taxon>Ditrysia</taxon>
        <taxon>Pyraloidea</taxon>
        <taxon>Crambidae</taxon>
        <taxon>Pyraustinae</taxon>
        <taxon>Loxostege</taxon>
    </lineage>
</organism>
<dbReference type="InterPro" id="IPR043502">
    <property type="entry name" value="DNA/RNA_pol_sf"/>
</dbReference>
<dbReference type="InterPro" id="IPR008042">
    <property type="entry name" value="Retrotrans_Pao"/>
</dbReference>
<gene>
    <name evidence="5" type="ORF">ABMA28_011691</name>
</gene>
<dbReference type="PROSITE" id="PS50158">
    <property type="entry name" value="ZF_CCHC"/>
    <property type="match status" value="1"/>
</dbReference>
<feature type="domain" description="Integrase catalytic" evidence="4">
    <location>
        <begin position="1453"/>
        <end position="1640"/>
    </location>
</feature>
<reference evidence="5 6" key="1">
    <citation type="submission" date="2024-06" db="EMBL/GenBank/DDBJ databases">
        <title>A chromosome-level genome assembly of beet webworm, Loxostege sticticalis.</title>
        <authorList>
            <person name="Zhang Y."/>
        </authorList>
    </citation>
    <scope>NUCLEOTIDE SEQUENCE [LARGE SCALE GENOMIC DNA]</scope>
    <source>
        <strain evidence="5">AQ028</strain>
        <tissue evidence="5">Male pupae</tissue>
    </source>
</reference>
<proteinExistence type="predicted"/>
<dbReference type="CDD" id="cd01644">
    <property type="entry name" value="RT_pepA17"/>
    <property type="match status" value="1"/>
</dbReference>
<dbReference type="InterPro" id="IPR036397">
    <property type="entry name" value="RNaseH_sf"/>
</dbReference>
<dbReference type="EMBL" id="JBEDNZ010000003">
    <property type="protein sequence ID" value="KAL0849733.1"/>
    <property type="molecule type" value="Genomic_DNA"/>
</dbReference>
<accession>A0ABD0TK72</accession>
<dbReference type="SUPFAM" id="SSF56672">
    <property type="entry name" value="DNA/RNA polymerases"/>
    <property type="match status" value="1"/>
</dbReference>
<dbReference type="GO" id="GO:0008270">
    <property type="term" value="F:zinc ion binding"/>
    <property type="evidence" value="ECO:0007669"/>
    <property type="project" value="UniProtKB-KW"/>
</dbReference>
<keyword evidence="1" id="KW-0863">Zinc-finger</keyword>
<dbReference type="InterPro" id="IPR001878">
    <property type="entry name" value="Znf_CCHC"/>
</dbReference>
<dbReference type="Pfam" id="PF18701">
    <property type="entry name" value="DUF5641"/>
    <property type="match status" value="1"/>
</dbReference>
<dbReference type="Gene3D" id="3.30.70.270">
    <property type="match status" value="1"/>
</dbReference>
<comment type="caution">
    <text evidence="5">The sequence shown here is derived from an EMBL/GenBank/DDBJ whole genome shotgun (WGS) entry which is preliminary data.</text>
</comment>
<dbReference type="PANTHER" id="PTHR47331">
    <property type="entry name" value="PHD-TYPE DOMAIN-CONTAINING PROTEIN"/>
    <property type="match status" value="1"/>
</dbReference>
<feature type="compositionally biased region" description="Low complexity" evidence="2">
    <location>
        <begin position="320"/>
        <end position="348"/>
    </location>
</feature>
<evidence type="ECO:0000313" key="5">
    <source>
        <dbReference type="EMBL" id="KAL0849733.1"/>
    </source>
</evidence>
<protein>
    <recommendedName>
        <fullName evidence="7">Endonuclease</fullName>
    </recommendedName>
</protein>
<evidence type="ECO:0000259" key="4">
    <source>
        <dbReference type="PROSITE" id="PS50994"/>
    </source>
</evidence>
<dbReference type="PROSITE" id="PS50994">
    <property type="entry name" value="INTEGRASE"/>
    <property type="match status" value="1"/>
</dbReference>
<dbReference type="Gene3D" id="3.30.420.10">
    <property type="entry name" value="Ribonuclease H-like superfamily/Ribonuclease H"/>
    <property type="match status" value="1"/>
</dbReference>
<evidence type="ECO:0008006" key="7">
    <source>
        <dbReference type="Google" id="ProtNLM"/>
    </source>
</evidence>
<dbReference type="GO" id="GO:0042575">
    <property type="term" value="C:DNA polymerase complex"/>
    <property type="evidence" value="ECO:0007669"/>
    <property type="project" value="UniProtKB-ARBA"/>
</dbReference>
<evidence type="ECO:0000256" key="2">
    <source>
        <dbReference type="SAM" id="MobiDB-lite"/>
    </source>
</evidence>
<dbReference type="Gene3D" id="3.10.10.10">
    <property type="entry name" value="HIV Type 1 Reverse Transcriptase, subunit A, domain 1"/>
    <property type="match status" value="1"/>
</dbReference>
<dbReference type="PANTHER" id="PTHR47331:SF1">
    <property type="entry name" value="GAG-LIKE PROTEIN"/>
    <property type="match status" value="1"/>
</dbReference>
<dbReference type="GO" id="GO:0071897">
    <property type="term" value="P:DNA biosynthetic process"/>
    <property type="evidence" value="ECO:0007669"/>
    <property type="project" value="UniProtKB-ARBA"/>
</dbReference>
<evidence type="ECO:0000256" key="1">
    <source>
        <dbReference type="PROSITE-ProRule" id="PRU00047"/>
    </source>
</evidence>
<keyword evidence="1" id="KW-0862">Zinc</keyword>
<dbReference type="Pfam" id="PF05380">
    <property type="entry name" value="Peptidase_A17"/>
    <property type="match status" value="1"/>
</dbReference>
<dbReference type="InterPro" id="IPR040676">
    <property type="entry name" value="DUF5641"/>
</dbReference>
<feature type="region of interest" description="Disordered" evidence="2">
    <location>
        <begin position="318"/>
        <end position="348"/>
    </location>
</feature>
<dbReference type="InterPro" id="IPR005312">
    <property type="entry name" value="DUF1759"/>
</dbReference>
<dbReference type="InterPro" id="IPR043128">
    <property type="entry name" value="Rev_trsase/Diguanyl_cyclase"/>
</dbReference>
<dbReference type="InterPro" id="IPR012337">
    <property type="entry name" value="RNaseH-like_sf"/>
</dbReference>
<dbReference type="Pfam" id="PF03564">
    <property type="entry name" value="DUF1759"/>
    <property type="match status" value="1"/>
</dbReference>
<dbReference type="InterPro" id="IPR001584">
    <property type="entry name" value="Integrase_cat-core"/>
</dbReference>
<keyword evidence="1" id="KW-0479">Metal-binding</keyword>
<dbReference type="SUPFAM" id="SSF53098">
    <property type="entry name" value="Ribonuclease H-like"/>
    <property type="match status" value="1"/>
</dbReference>
<evidence type="ECO:0000313" key="6">
    <source>
        <dbReference type="Proteomes" id="UP001549921"/>
    </source>
</evidence>
<feature type="domain" description="CCHC-type" evidence="3">
    <location>
        <begin position="390"/>
        <end position="404"/>
    </location>
</feature>
<dbReference type="CDD" id="cd00303">
    <property type="entry name" value="retropepsin_like"/>
    <property type="match status" value="1"/>
</dbReference>